<sequence>MRNAFQLHKWRKKTDDNAESTKDLLETDVDYLILKNTKDSLSEVDNYELHGKRLPTPQEKEKHSKVLNPFPIFDITMEEDQPSETSLVDLMAYSTYENDLKIFQIRRGIESDVSKNIRRETFTLTKPTVAVIPMTQNVKIEKISPRVMLTKNILEPRRRLNPSKSTSRLLTSNDVRFGSSNGNFFKRPLPSLPSSAPSYMAPTTASFRSAQGTEREPKTFY</sequence>
<evidence type="ECO:0000313" key="2">
    <source>
        <dbReference type="EMBL" id="CAF2939330.1"/>
    </source>
</evidence>
<keyword evidence="3" id="KW-1185">Reference proteome</keyword>
<feature type="compositionally biased region" description="Polar residues" evidence="1">
    <location>
        <begin position="201"/>
        <end position="212"/>
    </location>
</feature>
<dbReference type="AlphaFoldDB" id="A0A7R8H8F9"/>
<reference evidence="2" key="1">
    <citation type="submission" date="2021-02" db="EMBL/GenBank/DDBJ databases">
        <authorList>
            <person name="Bekaert M."/>
        </authorList>
    </citation>
    <scope>NUCLEOTIDE SEQUENCE</scope>
    <source>
        <strain evidence="2">IoA-00</strain>
    </source>
</reference>
<evidence type="ECO:0000313" key="3">
    <source>
        <dbReference type="Proteomes" id="UP000675881"/>
    </source>
</evidence>
<dbReference type="OrthoDB" id="3176171at2759"/>
<accession>A0A7R8H8F9</accession>
<feature type="region of interest" description="Disordered" evidence="1">
    <location>
        <begin position="188"/>
        <end position="221"/>
    </location>
</feature>
<dbReference type="EMBL" id="HG994584">
    <property type="protein sequence ID" value="CAF2939330.1"/>
    <property type="molecule type" value="Genomic_DNA"/>
</dbReference>
<dbReference type="Proteomes" id="UP000675881">
    <property type="component" value="Chromosome 5"/>
</dbReference>
<evidence type="ECO:0000256" key="1">
    <source>
        <dbReference type="SAM" id="MobiDB-lite"/>
    </source>
</evidence>
<gene>
    <name evidence="2" type="ORF">LSAA_9662</name>
</gene>
<protein>
    <submittedName>
        <fullName evidence="2">(salmon louse) hypothetical protein</fullName>
    </submittedName>
</protein>
<feature type="compositionally biased region" description="Low complexity" evidence="1">
    <location>
        <begin position="188"/>
        <end position="198"/>
    </location>
</feature>
<organism evidence="2 3">
    <name type="scientific">Lepeophtheirus salmonis</name>
    <name type="common">Salmon louse</name>
    <name type="synonym">Caligus salmonis</name>
    <dbReference type="NCBI Taxonomy" id="72036"/>
    <lineage>
        <taxon>Eukaryota</taxon>
        <taxon>Metazoa</taxon>
        <taxon>Ecdysozoa</taxon>
        <taxon>Arthropoda</taxon>
        <taxon>Crustacea</taxon>
        <taxon>Multicrustacea</taxon>
        <taxon>Hexanauplia</taxon>
        <taxon>Copepoda</taxon>
        <taxon>Siphonostomatoida</taxon>
        <taxon>Caligidae</taxon>
        <taxon>Lepeophtheirus</taxon>
    </lineage>
</organism>
<name>A0A7R8H8F9_LEPSM</name>
<proteinExistence type="predicted"/>